<dbReference type="EMBL" id="RKLN01000002">
    <property type="protein sequence ID" value="RVW04897.1"/>
    <property type="molecule type" value="Genomic_DNA"/>
</dbReference>
<keyword evidence="2" id="KW-1185">Reference proteome</keyword>
<sequence length="74" mass="8452">MVRTLVRDGFPETAVYDMLRHAARLHLPIPVALHDLLREEFLSGDYYPEYEAEMKGYFDQMPALKSPVVGGPTE</sequence>
<gene>
    <name evidence="1" type="ORF">EF834_07920</name>
</gene>
<accession>A0A438B1S7</accession>
<evidence type="ECO:0000313" key="2">
    <source>
        <dbReference type="Proteomes" id="UP000284333"/>
    </source>
</evidence>
<evidence type="ECO:0000313" key="1">
    <source>
        <dbReference type="EMBL" id="RVW04897.1"/>
    </source>
</evidence>
<organism evidence="1 2">
    <name type="scientific">Rhodococcus spongiicola</name>
    <dbReference type="NCBI Taxonomy" id="2487352"/>
    <lineage>
        <taxon>Bacteria</taxon>
        <taxon>Bacillati</taxon>
        <taxon>Actinomycetota</taxon>
        <taxon>Actinomycetes</taxon>
        <taxon>Mycobacteriales</taxon>
        <taxon>Nocardiaceae</taxon>
        <taxon>Rhodococcus</taxon>
    </lineage>
</organism>
<dbReference type="AlphaFoldDB" id="A0A438B1S7"/>
<reference evidence="1 2" key="1">
    <citation type="submission" date="2018-11" db="EMBL/GenBank/DDBJ databases">
        <title>Rhodococcus spongicola sp. nov. and Rhodococcus xishaensis sp. nov. from marine sponges.</title>
        <authorList>
            <person name="Li L."/>
            <person name="Lin H.W."/>
        </authorList>
    </citation>
    <scope>NUCLEOTIDE SEQUENCE [LARGE SCALE GENOMIC DNA]</scope>
    <source>
        <strain evidence="1 2">LHW50502</strain>
    </source>
</reference>
<name>A0A438B1S7_9NOCA</name>
<protein>
    <submittedName>
        <fullName evidence="1">Uncharacterized protein</fullName>
    </submittedName>
</protein>
<dbReference type="Proteomes" id="UP000284333">
    <property type="component" value="Unassembled WGS sequence"/>
</dbReference>
<proteinExistence type="predicted"/>
<comment type="caution">
    <text evidence="1">The sequence shown here is derived from an EMBL/GenBank/DDBJ whole genome shotgun (WGS) entry which is preliminary data.</text>
</comment>